<evidence type="ECO:0000256" key="3">
    <source>
        <dbReference type="ARBA" id="ARBA00023242"/>
    </source>
</evidence>
<proteinExistence type="predicted"/>
<sequence length="734" mass="83594">MNNIIELRLPSSVPFPVHITGIAIKEGDELGKHNTVLKYKYSEFRDVTEDRNEYDEDYSYKPPKKEKLELIGSYECPVDGIVKDVLVSIGDVVENKESVIATVIEPCSHSVQYGGLCALCGSAVEGNDYTGFSYDKQAPVVMSHGSADLKISLTEAEKIEQTSSKRLLKEKKLSLVVDLDQTVIHATVDPTVGEWMKDPNNANYPAVKDVRSFSLKEEVILPENYVGQKPPATVCWYYVKLRPHLREFLEHVSERYELHIYTMATRQYAKEIAKIIDPDEKYFGDRILSRDESGSLTQKSLQRLFPVDTSMVVVIDDRGDVWNWSSNLIKVVPYDFFVGIGDINSSFLPRQHALLGPSKRRKSLAELEDQINAEKDIRDQSFQIDPEEQDKELSEELVVSDENISDSSSKENGEERGDSKETASTVDALLTMNDANGKTLREQSTEHNLEIEQQQSERPLAKLQENLEKIVQTESDHESANLLFDDDNELETLEQALIRIHNEFYFEYDVSKSGNPDVKDILNSMKQLVFKEYTFLLSGILPLGTKLNSADIVIWARSFGATVVADYNKSVTHVITRNTGTFKVKLAKTLDPNVKIVDPNWLFKCISFWDKVDEDEYLLDVPEDYLLPDHIVEKYVNENNIEKIQDGNDASFDLNVDDMQWINKELEDFLSGEEIDDDEDEVNDDEANGTKKRHAEAEIADDEDNSKRLKLDEEETDSSEDELAKEIMLDMEEE</sequence>
<dbReference type="OrthoDB" id="10249888at2759"/>
<feature type="compositionally biased region" description="Acidic residues" evidence="7">
    <location>
        <begin position="673"/>
        <end position="687"/>
    </location>
</feature>
<dbReference type="Gene3D" id="3.40.50.1000">
    <property type="entry name" value="HAD superfamily/HAD-like"/>
    <property type="match status" value="1"/>
</dbReference>
<feature type="region of interest" description="Disordered" evidence="7">
    <location>
        <begin position="673"/>
        <end position="734"/>
    </location>
</feature>
<evidence type="ECO:0000256" key="1">
    <source>
        <dbReference type="ARBA" id="ARBA00004123"/>
    </source>
</evidence>
<dbReference type="InterPro" id="IPR011947">
    <property type="entry name" value="FCP1_euk"/>
</dbReference>
<dbReference type="CDD" id="cd07521">
    <property type="entry name" value="HAD_FCP1-like"/>
    <property type="match status" value="1"/>
</dbReference>
<evidence type="ECO:0000259" key="8">
    <source>
        <dbReference type="PROSITE" id="PS50172"/>
    </source>
</evidence>
<feature type="compositionally biased region" description="Acidic residues" evidence="7">
    <location>
        <begin position="712"/>
        <end position="721"/>
    </location>
</feature>
<dbReference type="InterPro" id="IPR039189">
    <property type="entry name" value="Fcp1"/>
</dbReference>
<evidence type="ECO:0000256" key="4">
    <source>
        <dbReference type="ARBA" id="ARBA00047761"/>
    </source>
</evidence>
<evidence type="ECO:0000256" key="2">
    <source>
        <dbReference type="ARBA" id="ARBA00022801"/>
    </source>
</evidence>
<dbReference type="InterPro" id="IPR001357">
    <property type="entry name" value="BRCT_dom"/>
</dbReference>
<comment type="catalytic activity">
    <reaction evidence="4 6">
        <text>O-phospho-L-seryl-[protein] + H2O = L-seryl-[protein] + phosphate</text>
        <dbReference type="Rhea" id="RHEA:20629"/>
        <dbReference type="Rhea" id="RHEA-COMP:9863"/>
        <dbReference type="Rhea" id="RHEA-COMP:11604"/>
        <dbReference type="ChEBI" id="CHEBI:15377"/>
        <dbReference type="ChEBI" id="CHEBI:29999"/>
        <dbReference type="ChEBI" id="CHEBI:43474"/>
        <dbReference type="ChEBI" id="CHEBI:83421"/>
        <dbReference type="EC" id="3.1.3.16"/>
    </reaction>
</comment>
<dbReference type="InterPro" id="IPR036412">
    <property type="entry name" value="HAD-like_sf"/>
</dbReference>
<dbReference type="CDD" id="cd17729">
    <property type="entry name" value="BRCT_CTDP1"/>
    <property type="match status" value="1"/>
</dbReference>
<dbReference type="GO" id="GO:0008420">
    <property type="term" value="F:RNA polymerase II CTD heptapeptide repeat phosphatase activity"/>
    <property type="evidence" value="ECO:0007669"/>
    <property type="project" value="UniProtKB-UniRule"/>
</dbReference>
<accession>A0A1B2JDQ1</accession>
<evidence type="ECO:0000313" key="10">
    <source>
        <dbReference type="EMBL" id="ANZ76127.1"/>
    </source>
</evidence>
<comment type="subcellular location">
    <subcellularLocation>
        <location evidence="1 6">Nucleus</location>
    </subcellularLocation>
</comment>
<keyword evidence="2 6" id="KW-0378">Hydrolase</keyword>
<feature type="region of interest" description="Disordered" evidence="7">
    <location>
        <begin position="376"/>
        <end position="426"/>
    </location>
</feature>
<dbReference type="FunFam" id="3.40.50.1000:FF:000142">
    <property type="entry name" value="Similar to FCP1-like phosphatase"/>
    <property type="match status" value="1"/>
</dbReference>
<dbReference type="PROSITE" id="PS50172">
    <property type="entry name" value="BRCT"/>
    <property type="match status" value="1"/>
</dbReference>
<evidence type="ECO:0000256" key="6">
    <source>
        <dbReference type="RuleBase" id="RU366066"/>
    </source>
</evidence>
<dbReference type="NCBIfam" id="TIGR02250">
    <property type="entry name" value="FCP1_euk"/>
    <property type="match status" value="1"/>
</dbReference>
<dbReference type="SUPFAM" id="SSF52113">
    <property type="entry name" value="BRCT domain"/>
    <property type="match status" value="1"/>
</dbReference>
<dbReference type="PANTHER" id="PTHR23081:SF36">
    <property type="entry name" value="RNA POLYMERASE II SUBUNIT A C-TERMINAL DOMAIN PHOSPHATASE"/>
    <property type="match status" value="1"/>
</dbReference>
<comment type="function">
    <text evidence="6">This promotes the activity of RNA polymerase II.</text>
</comment>
<comment type="catalytic activity">
    <reaction evidence="5 6">
        <text>O-phospho-L-threonyl-[protein] + H2O = L-threonyl-[protein] + phosphate</text>
        <dbReference type="Rhea" id="RHEA:47004"/>
        <dbReference type="Rhea" id="RHEA-COMP:11060"/>
        <dbReference type="Rhea" id="RHEA-COMP:11605"/>
        <dbReference type="ChEBI" id="CHEBI:15377"/>
        <dbReference type="ChEBI" id="CHEBI:30013"/>
        <dbReference type="ChEBI" id="CHEBI:43474"/>
        <dbReference type="ChEBI" id="CHEBI:61977"/>
        <dbReference type="EC" id="3.1.3.16"/>
    </reaction>
</comment>
<name>A0A1B2JDQ1_PICPA</name>
<dbReference type="SMART" id="SM00577">
    <property type="entry name" value="CPDc"/>
    <property type="match status" value="1"/>
</dbReference>
<keyword evidence="3 6" id="KW-0539">Nucleus</keyword>
<gene>
    <name evidence="10" type="primary">FCP1</name>
    <name evidence="10" type="ORF">ATY40_BA7502744</name>
</gene>
<dbReference type="Proteomes" id="UP000094565">
    <property type="component" value="Chromosome 2"/>
</dbReference>
<dbReference type="Gene3D" id="1.10.287.10">
    <property type="entry name" value="S15/NS1, RNA-binding"/>
    <property type="match status" value="1"/>
</dbReference>
<keyword evidence="11" id="KW-1185">Reference proteome</keyword>
<protein>
    <recommendedName>
        <fullName evidence="6">RNA polymerase II subunit A C-terminal domain phosphatase</fullName>
        <ecNumber evidence="6">3.1.3.16</ecNumber>
    </recommendedName>
</protein>
<feature type="compositionally biased region" description="Acidic residues" evidence="7">
    <location>
        <begin position="385"/>
        <end position="399"/>
    </location>
</feature>
<feature type="domain" description="BRCT" evidence="8">
    <location>
        <begin position="525"/>
        <end position="619"/>
    </location>
</feature>
<dbReference type="SUPFAM" id="SSF56784">
    <property type="entry name" value="HAD-like"/>
    <property type="match status" value="1"/>
</dbReference>
<dbReference type="InterPro" id="IPR036420">
    <property type="entry name" value="BRCT_dom_sf"/>
</dbReference>
<reference evidence="10 11" key="1">
    <citation type="submission" date="2016-02" db="EMBL/GenBank/DDBJ databases">
        <title>Comparative genomic and transcriptomic foundation for Pichia pastoris.</title>
        <authorList>
            <person name="Love K.R."/>
            <person name="Shah K.A."/>
            <person name="Whittaker C.A."/>
            <person name="Wu J."/>
            <person name="Bartlett M.C."/>
            <person name="Ma D."/>
            <person name="Leeson R.L."/>
            <person name="Priest M."/>
            <person name="Young S.K."/>
            <person name="Love J.C."/>
        </authorList>
    </citation>
    <scope>NUCLEOTIDE SEQUENCE [LARGE SCALE GENOMIC DNA]</scope>
    <source>
        <strain evidence="10 11">ATCC 28485</strain>
    </source>
</reference>
<evidence type="ECO:0000313" key="11">
    <source>
        <dbReference type="Proteomes" id="UP000094565"/>
    </source>
</evidence>
<evidence type="ECO:0000259" key="9">
    <source>
        <dbReference type="PROSITE" id="PS50969"/>
    </source>
</evidence>
<dbReference type="Pfam" id="PF00533">
    <property type="entry name" value="BRCT"/>
    <property type="match status" value="1"/>
</dbReference>
<dbReference type="GO" id="GO:0005634">
    <property type="term" value="C:nucleus"/>
    <property type="evidence" value="ECO:0007669"/>
    <property type="project" value="UniProtKB-SubCell"/>
</dbReference>
<dbReference type="EMBL" id="CP014585">
    <property type="protein sequence ID" value="ANZ76127.1"/>
    <property type="molecule type" value="Genomic_DNA"/>
</dbReference>
<dbReference type="Pfam" id="PF03031">
    <property type="entry name" value="NIF"/>
    <property type="match status" value="1"/>
</dbReference>
<dbReference type="PROSITE" id="PS50969">
    <property type="entry name" value="FCP1"/>
    <property type="match status" value="1"/>
</dbReference>
<dbReference type="SMART" id="SM00292">
    <property type="entry name" value="BRCT"/>
    <property type="match status" value="1"/>
</dbReference>
<dbReference type="EC" id="3.1.3.16" evidence="6"/>
<evidence type="ECO:0000256" key="7">
    <source>
        <dbReference type="SAM" id="MobiDB-lite"/>
    </source>
</evidence>
<dbReference type="AlphaFoldDB" id="A0A1B2JDQ1"/>
<dbReference type="InterPro" id="IPR023214">
    <property type="entry name" value="HAD_sf"/>
</dbReference>
<feature type="compositionally biased region" description="Basic and acidic residues" evidence="7">
    <location>
        <begin position="408"/>
        <end position="421"/>
    </location>
</feature>
<dbReference type="InterPro" id="IPR004274">
    <property type="entry name" value="FCP1_dom"/>
</dbReference>
<evidence type="ECO:0000256" key="5">
    <source>
        <dbReference type="ARBA" id="ARBA00048336"/>
    </source>
</evidence>
<feature type="domain" description="FCP1 homology" evidence="9">
    <location>
        <begin position="168"/>
        <end position="354"/>
    </location>
</feature>
<dbReference type="Gene3D" id="3.40.50.10190">
    <property type="entry name" value="BRCT domain"/>
    <property type="match status" value="1"/>
</dbReference>
<dbReference type="PANTHER" id="PTHR23081">
    <property type="entry name" value="RNA POLYMERASE II CTD PHOSPHATASE"/>
    <property type="match status" value="1"/>
</dbReference>
<organism evidence="10 11">
    <name type="scientific">Komagataella pastoris</name>
    <name type="common">Yeast</name>
    <name type="synonym">Pichia pastoris</name>
    <dbReference type="NCBI Taxonomy" id="4922"/>
    <lineage>
        <taxon>Eukaryota</taxon>
        <taxon>Fungi</taxon>
        <taxon>Dikarya</taxon>
        <taxon>Ascomycota</taxon>
        <taxon>Saccharomycotina</taxon>
        <taxon>Pichiomycetes</taxon>
        <taxon>Pichiales</taxon>
        <taxon>Pichiaceae</taxon>
        <taxon>Komagataella</taxon>
    </lineage>
</organism>